<gene>
    <name evidence="2" type="ORF">E2C01_046019</name>
</gene>
<dbReference type="EMBL" id="VSRR010010667">
    <property type="protein sequence ID" value="MPC52157.1"/>
    <property type="molecule type" value="Genomic_DNA"/>
</dbReference>
<reference evidence="2 3" key="1">
    <citation type="submission" date="2019-05" db="EMBL/GenBank/DDBJ databases">
        <title>Another draft genome of Portunus trituberculatus and its Hox gene families provides insights of decapod evolution.</title>
        <authorList>
            <person name="Jeong J.-H."/>
            <person name="Song I."/>
            <person name="Kim S."/>
            <person name="Choi T."/>
            <person name="Kim D."/>
            <person name="Ryu S."/>
            <person name="Kim W."/>
        </authorList>
    </citation>
    <scope>NUCLEOTIDE SEQUENCE [LARGE SCALE GENOMIC DNA]</scope>
    <source>
        <tissue evidence="2">Muscle</tissue>
    </source>
</reference>
<evidence type="ECO:0000313" key="3">
    <source>
        <dbReference type="Proteomes" id="UP000324222"/>
    </source>
</evidence>
<protein>
    <submittedName>
        <fullName evidence="2">Uncharacterized protein</fullName>
    </submittedName>
</protein>
<keyword evidence="3" id="KW-1185">Reference proteome</keyword>
<sequence length="68" mass="7226">MPADHTHKQEWEPDRRVGPNVESRHHLHTAHPLVSSSSGAGVSTSGEVHSAGNPVEGDWSAAQTPSSH</sequence>
<accession>A0A5B7G3H5</accession>
<organism evidence="2 3">
    <name type="scientific">Portunus trituberculatus</name>
    <name type="common">Swimming crab</name>
    <name type="synonym">Neptunus trituberculatus</name>
    <dbReference type="NCBI Taxonomy" id="210409"/>
    <lineage>
        <taxon>Eukaryota</taxon>
        <taxon>Metazoa</taxon>
        <taxon>Ecdysozoa</taxon>
        <taxon>Arthropoda</taxon>
        <taxon>Crustacea</taxon>
        <taxon>Multicrustacea</taxon>
        <taxon>Malacostraca</taxon>
        <taxon>Eumalacostraca</taxon>
        <taxon>Eucarida</taxon>
        <taxon>Decapoda</taxon>
        <taxon>Pleocyemata</taxon>
        <taxon>Brachyura</taxon>
        <taxon>Eubrachyura</taxon>
        <taxon>Portunoidea</taxon>
        <taxon>Portunidae</taxon>
        <taxon>Portuninae</taxon>
        <taxon>Portunus</taxon>
    </lineage>
</organism>
<comment type="caution">
    <text evidence="2">The sequence shown here is derived from an EMBL/GenBank/DDBJ whole genome shotgun (WGS) entry which is preliminary data.</text>
</comment>
<name>A0A5B7G3H5_PORTR</name>
<dbReference type="Proteomes" id="UP000324222">
    <property type="component" value="Unassembled WGS sequence"/>
</dbReference>
<evidence type="ECO:0000313" key="2">
    <source>
        <dbReference type="EMBL" id="MPC52157.1"/>
    </source>
</evidence>
<evidence type="ECO:0000256" key="1">
    <source>
        <dbReference type="SAM" id="MobiDB-lite"/>
    </source>
</evidence>
<dbReference type="AlphaFoldDB" id="A0A5B7G3H5"/>
<proteinExistence type="predicted"/>
<feature type="compositionally biased region" description="Low complexity" evidence="1">
    <location>
        <begin position="34"/>
        <end position="48"/>
    </location>
</feature>
<feature type="compositionally biased region" description="Basic and acidic residues" evidence="1">
    <location>
        <begin position="1"/>
        <end position="17"/>
    </location>
</feature>
<feature type="region of interest" description="Disordered" evidence="1">
    <location>
        <begin position="1"/>
        <end position="68"/>
    </location>
</feature>